<dbReference type="EMBL" id="JAMGZK010000038">
    <property type="protein sequence ID" value="MCU6663440.1"/>
    <property type="molecule type" value="Genomic_DNA"/>
</dbReference>
<comment type="caution">
    <text evidence="2">The sequence shown here is derived from an EMBL/GenBank/DDBJ whole genome shotgun (WGS) entry which is preliminary data.</text>
</comment>
<dbReference type="AlphaFoldDB" id="A0A9J6PVB3"/>
<proteinExistence type="predicted"/>
<feature type="domain" description="TehB/YeaR-like" evidence="1">
    <location>
        <begin position="12"/>
        <end position="96"/>
    </location>
</feature>
<dbReference type="PIRSF" id="PIRSF020632">
    <property type="entry name" value="YeaR"/>
    <property type="match status" value="1"/>
</dbReference>
<reference evidence="2" key="1">
    <citation type="submission" date="2022-05" db="EMBL/GenBank/DDBJ databases">
        <title>Description of a novel species of Leclercia; Leclercia tamurae and the Proposal for a Novel Genus Silvania gen. nov. Containing Two Novel Species Silvania hatchlandensis sp. nov. and Silvania confinis sp. nov. Isolated from the Rhizosphere of Oak.</title>
        <authorList>
            <person name="Maddock D.W."/>
            <person name="Brady C.L."/>
            <person name="Denman S."/>
            <person name="Arnold D."/>
        </authorList>
    </citation>
    <scope>NUCLEOTIDE SEQUENCE</scope>
    <source>
        <strain evidence="2">H19S6</strain>
    </source>
</reference>
<name>A0A9J6PVB3_9ENTR</name>
<dbReference type="InterPro" id="IPR014710">
    <property type="entry name" value="RmlC-like_jellyroll"/>
</dbReference>
<dbReference type="RefSeq" id="WP_271281185.1">
    <property type="nucleotide sequence ID" value="NZ_JAMGZK010000038.1"/>
</dbReference>
<organism evidence="2 3">
    <name type="scientific">Silvania hatchlandensis</name>
    <dbReference type="NCBI Taxonomy" id="2926469"/>
    <lineage>
        <taxon>Bacteria</taxon>
        <taxon>Pseudomonadati</taxon>
        <taxon>Pseudomonadota</taxon>
        <taxon>Gammaproteobacteria</taxon>
        <taxon>Enterobacterales</taxon>
        <taxon>Enterobacteriaceae</taxon>
        <taxon>Silvania</taxon>
    </lineage>
</organism>
<accession>A0A9J6PVB3</accession>
<gene>
    <name evidence="2" type="ORF">M8014_03655</name>
</gene>
<protein>
    <submittedName>
        <fullName evidence="2">DUF1971 domain-containing protein</fullName>
    </submittedName>
</protein>
<dbReference type="Pfam" id="PF09313">
    <property type="entry name" value="TehB-like"/>
    <property type="match status" value="1"/>
</dbReference>
<dbReference type="InterPro" id="IPR014510">
    <property type="entry name" value="Tellurite-R_YeaR"/>
</dbReference>
<dbReference type="InterPro" id="IPR015392">
    <property type="entry name" value="TehB/YeaR-like_dom"/>
</dbReference>
<evidence type="ECO:0000313" key="2">
    <source>
        <dbReference type="EMBL" id="MCU6663440.1"/>
    </source>
</evidence>
<keyword evidence="3" id="KW-1185">Reference proteome</keyword>
<dbReference type="Gene3D" id="2.60.120.10">
    <property type="entry name" value="Jelly Rolls"/>
    <property type="match status" value="1"/>
</dbReference>
<evidence type="ECO:0000313" key="3">
    <source>
        <dbReference type="Proteomes" id="UP001063816"/>
    </source>
</evidence>
<evidence type="ECO:0000259" key="1">
    <source>
        <dbReference type="Pfam" id="PF09313"/>
    </source>
</evidence>
<dbReference type="SUPFAM" id="SSF51197">
    <property type="entry name" value="Clavaminate synthase-like"/>
    <property type="match status" value="1"/>
</dbReference>
<dbReference type="Proteomes" id="UP001063816">
    <property type="component" value="Unassembled WGS sequence"/>
</dbReference>
<sequence length="114" mass="12808">MLRIPQSCIHTRSTPFWNKSTAPAGLFQRHLDTGTRPGVYPRLTVMQGTVCYLGYADDSSPEPDSILVIEAGHFGVFPPERWHHIEVVSDDALFNIDFFVEPDVLKSRSANKHA</sequence>